<protein>
    <submittedName>
        <fullName evidence="1">Uncharacterized protein</fullName>
    </submittedName>
</protein>
<evidence type="ECO:0000313" key="2">
    <source>
        <dbReference type="Proteomes" id="UP001153069"/>
    </source>
</evidence>
<dbReference type="InterPro" id="IPR024079">
    <property type="entry name" value="MetalloPept_cat_dom_sf"/>
</dbReference>
<dbReference type="Pfam" id="PF13582">
    <property type="entry name" value="Reprolysin_3"/>
    <property type="match status" value="1"/>
</dbReference>
<dbReference type="Gene3D" id="3.40.390.10">
    <property type="entry name" value="Collagenase (Catalytic Domain)"/>
    <property type="match status" value="1"/>
</dbReference>
<evidence type="ECO:0000313" key="1">
    <source>
        <dbReference type="EMBL" id="CAB9525671.1"/>
    </source>
</evidence>
<dbReference type="EMBL" id="CAICTM010001707">
    <property type="protein sequence ID" value="CAB9525671.1"/>
    <property type="molecule type" value="Genomic_DNA"/>
</dbReference>
<comment type="caution">
    <text evidence="1">The sequence shown here is derived from an EMBL/GenBank/DDBJ whole genome shotgun (WGS) entry which is preliminary data.</text>
</comment>
<name>A0A9N8HTU1_9STRA</name>
<reference evidence="1" key="1">
    <citation type="submission" date="2020-06" db="EMBL/GenBank/DDBJ databases">
        <authorList>
            <consortium name="Plant Systems Biology data submission"/>
        </authorList>
    </citation>
    <scope>NUCLEOTIDE SEQUENCE</scope>
    <source>
        <strain evidence="1">D6</strain>
    </source>
</reference>
<dbReference type="AlphaFoldDB" id="A0A9N8HTU1"/>
<gene>
    <name evidence="1" type="ORF">SEMRO_1709_G292720.1</name>
</gene>
<keyword evidence="2" id="KW-1185">Reference proteome</keyword>
<dbReference type="SUPFAM" id="SSF55486">
    <property type="entry name" value="Metalloproteases ('zincins'), catalytic domain"/>
    <property type="match status" value="1"/>
</dbReference>
<dbReference type="GO" id="GO:0008237">
    <property type="term" value="F:metallopeptidase activity"/>
    <property type="evidence" value="ECO:0007669"/>
    <property type="project" value="InterPro"/>
</dbReference>
<proteinExistence type="predicted"/>
<accession>A0A9N8HTU1</accession>
<organism evidence="1 2">
    <name type="scientific">Seminavis robusta</name>
    <dbReference type="NCBI Taxonomy" id="568900"/>
    <lineage>
        <taxon>Eukaryota</taxon>
        <taxon>Sar</taxon>
        <taxon>Stramenopiles</taxon>
        <taxon>Ochrophyta</taxon>
        <taxon>Bacillariophyta</taxon>
        <taxon>Bacillariophyceae</taxon>
        <taxon>Bacillariophycidae</taxon>
        <taxon>Naviculales</taxon>
        <taxon>Naviculaceae</taxon>
        <taxon>Seminavis</taxon>
    </lineage>
</organism>
<sequence length="333" mass="38044">MTARCLLYRYSFQTKLFCGLTLLLLLPFFCAVTQRLASQHHTNRSLRYSSNSEPSAYKGNVTVDFYRTFEDKNFLGIIPYKAYSMSRPRIAVQVAWMNFWYEGRVDFYLGDIYEVEDAFYSNPELVCTDALDRFASTFISEDQTIKNVHRINVLVVPQLARNTNGCATVDVPLGGCCLYKAPAFVLTRDNDGLATTGSLGSLGSQNFFGYVASHEVGHVFGLRHTAETDEAAPRGISYFSCGLNLRYPQFSVFDDPTTHPDLKFWDMVTGELYTYTDWHAQSNFMTSTCNLGLGIVWKVGIFRYKYEPIFDEILECWFSRSNSRDDDIIRELP</sequence>
<dbReference type="Proteomes" id="UP001153069">
    <property type="component" value="Unassembled WGS sequence"/>
</dbReference>